<evidence type="ECO:0000313" key="2">
    <source>
        <dbReference type="Proteomes" id="UP000250434"/>
    </source>
</evidence>
<organism evidence="1 2">
    <name type="scientific">Amycolatopsis albispora</name>
    <dbReference type="NCBI Taxonomy" id="1804986"/>
    <lineage>
        <taxon>Bacteria</taxon>
        <taxon>Bacillati</taxon>
        <taxon>Actinomycetota</taxon>
        <taxon>Actinomycetes</taxon>
        <taxon>Pseudonocardiales</taxon>
        <taxon>Pseudonocardiaceae</taxon>
        <taxon>Amycolatopsis</taxon>
    </lineage>
</organism>
<sequence length="273" mass="27965">MTTFATPQPITASLSTAGARVRVTATERPDTVVLVEPIDGTSKADAKVAERTTVEFTDGLLSVKTRKAGAKSGSVAITIGLPAGSRLVLNTAWSDVHADGQLGDCELALASGRVKLDRIATLRGNLGAGEVEVGYIAGTADLDGGTAGLRIGELGGTMPYRGSSGEVSIRHARSDVALTGSGGRFDIDHAEGDVLASTGNCPIRIGRMTGGQAELTNSAGGIEVGIGEGSTAQVDAESTKGNVRDELSTSDAVPQVKVHARTRLDDIVIHHAR</sequence>
<dbReference type="RefSeq" id="WP_113693733.1">
    <property type="nucleotide sequence ID" value="NZ_CP015163.1"/>
</dbReference>
<reference evidence="1 2" key="1">
    <citation type="submission" date="2016-04" db="EMBL/GenBank/DDBJ databases">
        <title>Complete genome sequence and analysis of deep-sea sediment isolate, Amycolatopsis sp. WP1.</title>
        <authorList>
            <person name="Wang H."/>
            <person name="Chen S."/>
            <person name="Wu Q."/>
        </authorList>
    </citation>
    <scope>NUCLEOTIDE SEQUENCE [LARGE SCALE GENOMIC DNA]</scope>
    <source>
        <strain evidence="1 2">WP1</strain>
    </source>
</reference>
<proteinExistence type="predicted"/>
<dbReference type="KEGG" id="aab:A4R43_19835"/>
<dbReference type="AlphaFoldDB" id="A0A344L8W1"/>
<accession>A0A344L8W1</accession>
<gene>
    <name evidence="1" type="ORF">A4R43_19835</name>
</gene>
<keyword evidence="2" id="KW-1185">Reference proteome</keyword>
<dbReference type="OrthoDB" id="3252095at2"/>
<evidence type="ECO:0008006" key="3">
    <source>
        <dbReference type="Google" id="ProtNLM"/>
    </source>
</evidence>
<dbReference type="EMBL" id="CP015163">
    <property type="protein sequence ID" value="AXB44485.1"/>
    <property type="molecule type" value="Genomic_DNA"/>
</dbReference>
<evidence type="ECO:0000313" key="1">
    <source>
        <dbReference type="EMBL" id="AXB44485.1"/>
    </source>
</evidence>
<name>A0A344L8W1_9PSEU</name>
<protein>
    <recommendedName>
        <fullName evidence="3">Adhesin domain-containing protein</fullName>
    </recommendedName>
</protein>
<dbReference type="Proteomes" id="UP000250434">
    <property type="component" value="Chromosome"/>
</dbReference>